<feature type="domain" description="Sulfotransferase" evidence="3">
    <location>
        <begin position="41"/>
        <end position="247"/>
    </location>
</feature>
<organism evidence="4 5">
    <name type="scientific">Spongiactinospora rosea</name>
    <dbReference type="NCBI Taxonomy" id="2248750"/>
    <lineage>
        <taxon>Bacteria</taxon>
        <taxon>Bacillati</taxon>
        <taxon>Actinomycetota</taxon>
        <taxon>Actinomycetes</taxon>
        <taxon>Streptosporangiales</taxon>
        <taxon>Streptosporangiaceae</taxon>
        <taxon>Spongiactinospora</taxon>
    </lineage>
</organism>
<protein>
    <submittedName>
        <fullName evidence="4">Sulfotransferase</fullName>
    </submittedName>
</protein>
<dbReference type="InterPro" id="IPR000863">
    <property type="entry name" value="Sulfotransferase_dom"/>
</dbReference>
<dbReference type="EMBL" id="QMEY01000007">
    <property type="protein sequence ID" value="RBQ18758.1"/>
    <property type="molecule type" value="Genomic_DNA"/>
</dbReference>
<keyword evidence="1 4" id="KW-0808">Transferase</keyword>
<sequence length="297" mass="33519">MPGAIARTLTGSLGHSLKCSAHAVSLVTGRLTAGHRVLPGFLIIGAQRCGTTSLYRALSQHPLVLKPVLRKGVHYFDMAYEHEMRWYRAHFPLRATAARLHRMYGHRPVAFESSPYYLFHPLAAARIAKELPGVKLIVLVRDPVERAYSAHAHELARGYEREPCFERAVLLEDERLAGEPERLSADPRAGSHAHRHHAYLARGRYAEQLARIEPLVGRDHLLVVDSHRFFTSPAAVYAEVLRFLGLPELTVPGFACHNARPRAAPMPARLRRRLAAHFEPWDSRLTPWLGHPPSWLR</sequence>
<dbReference type="Proteomes" id="UP000253303">
    <property type="component" value="Unassembled WGS sequence"/>
</dbReference>
<keyword evidence="5" id="KW-1185">Reference proteome</keyword>
<dbReference type="OrthoDB" id="4508169at2"/>
<evidence type="ECO:0000313" key="5">
    <source>
        <dbReference type="Proteomes" id="UP000253303"/>
    </source>
</evidence>
<evidence type="ECO:0000256" key="2">
    <source>
        <dbReference type="ARBA" id="ARBA00023180"/>
    </source>
</evidence>
<dbReference type="InterPro" id="IPR027417">
    <property type="entry name" value="P-loop_NTPase"/>
</dbReference>
<accession>A0A366LXR2</accession>
<reference evidence="4 5" key="1">
    <citation type="submission" date="2018-06" db="EMBL/GenBank/DDBJ databases">
        <title>Sphaerisporangium craniellae sp. nov., isolated from a marine sponge in the South China Sea.</title>
        <authorList>
            <person name="Li L."/>
        </authorList>
    </citation>
    <scope>NUCLEOTIDE SEQUENCE [LARGE SCALE GENOMIC DNA]</scope>
    <source>
        <strain evidence="4 5">LHW63015</strain>
    </source>
</reference>
<dbReference type="InterPro" id="IPR037359">
    <property type="entry name" value="NST/OST"/>
</dbReference>
<dbReference type="Pfam" id="PF00685">
    <property type="entry name" value="Sulfotransfer_1"/>
    <property type="match status" value="1"/>
</dbReference>
<evidence type="ECO:0000256" key="1">
    <source>
        <dbReference type="ARBA" id="ARBA00022679"/>
    </source>
</evidence>
<proteinExistence type="predicted"/>
<dbReference type="PANTHER" id="PTHR10605">
    <property type="entry name" value="HEPARAN SULFATE SULFOTRANSFERASE"/>
    <property type="match status" value="1"/>
</dbReference>
<dbReference type="SUPFAM" id="SSF52540">
    <property type="entry name" value="P-loop containing nucleoside triphosphate hydrolases"/>
    <property type="match status" value="1"/>
</dbReference>
<dbReference type="AlphaFoldDB" id="A0A366LXR2"/>
<dbReference type="GO" id="GO:0008146">
    <property type="term" value="F:sulfotransferase activity"/>
    <property type="evidence" value="ECO:0007669"/>
    <property type="project" value="InterPro"/>
</dbReference>
<keyword evidence="2" id="KW-0325">Glycoprotein</keyword>
<dbReference type="PANTHER" id="PTHR10605:SF56">
    <property type="entry name" value="BIFUNCTIONAL HEPARAN SULFATE N-DEACETYLASE_N-SULFOTRANSFERASE"/>
    <property type="match status" value="1"/>
</dbReference>
<gene>
    <name evidence="4" type="ORF">DP939_19735</name>
</gene>
<name>A0A366LXR2_9ACTN</name>
<dbReference type="Gene3D" id="3.40.50.300">
    <property type="entry name" value="P-loop containing nucleotide triphosphate hydrolases"/>
    <property type="match status" value="1"/>
</dbReference>
<evidence type="ECO:0000313" key="4">
    <source>
        <dbReference type="EMBL" id="RBQ18758.1"/>
    </source>
</evidence>
<evidence type="ECO:0000259" key="3">
    <source>
        <dbReference type="Pfam" id="PF00685"/>
    </source>
</evidence>
<comment type="caution">
    <text evidence="4">The sequence shown here is derived from an EMBL/GenBank/DDBJ whole genome shotgun (WGS) entry which is preliminary data.</text>
</comment>